<dbReference type="SMART" id="SM00651">
    <property type="entry name" value="Sm"/>
    <property type="match status" value="1"/>
</dbReference>
<accession>A0ABP0ZVN3</accession>
<organism evidence="2 3">
    <name type="scientific">Lodderomyces beijingensis</name>
    <dbReference type="NCBI Taxonomy" id="1775926"/>
    <lineage>
        <taxon>Eukaryota</taxon>
        <taxon>Fungi</taxon>
        <taxon>Dikarya</taxon>
        <taxon>Ascomycota</taxon>
        <taxon>Saccharomycotina</taxon>
        <taxon>Pichiomycetes</taxon>
        <taxon>Debaryomycetaceae</taxon>
        <taxon>Candida/Lodderomyces clade</taxon>
        <taxon>Lodderomyces</taxon>
    </lineage>
</organism>
<gene>
    <name evidence="2" type="ORF">LODBEIA_P56150</name>
</gene>
<dbReference type="Pfam" id="PF01423">
    <property type="entry name" value="LSM"/>
    <property type="match status" value="1"/>
</dbReference>
<reference evidence="2 3" key="1">
    <citation type="submission" date="2024-03" db="EMBL/GenBank/DDBJ databases">
        <authorList>
            <person name="Brejova B."/>
        </authorList>
    </citation>
    <scope>NUCLEOTIDE SEQUENCE [LARGE SCALE GENOMIC DNA]</scope>
    <source>
        <strain evidence="2 3">CBS 14171</strain>
    </source>
</reference>
<dbReference type="EMBL" id="OZ022411">
    <property type="protein sequence ID" value="CAK9441747.1"/>
    <property type="molecule type" value="Genomic_DNA"/>
</dbReference>
<dbReference type="SUPFAM" id="SSF50182">
    <property type="entry name" value="Sm-like ribonucleoproteins"/>
    <property type="match status" value="1"/>
</dbReference>
<evidence type="ECO:0000313" key="3">
    <source>
        <dbReference type="Proteomes" id="UP001497383"/>
    </source>
</evidence>
<dbReference type="Gene3D" id="2.30.30.100">
    <property type="match status" value="1"/>
</dbReference>
<proteinExistence type="predicted"/>
<dbReference type="GeneID" id="92210811"/>
<dbReference type="RefSeq" id="XP_066832553.1">
    <property type="nucleotide sequence ID" value="XM_066975967.1"/>
</dbReference>
<protein>
    <recommendedName>
        <fullName evidence="1">Sm domain-containing protein</fullName>
    </recommendedName>
</protein>
<sequence length="94" mass="10570">MNGGFDEKKEAVTPDRFIGANLHVTINDTRVLEGILTVIDPFGNLLLSNVQETSRDKFNSHKLHVREIGLVSVPRKTIVSVKVDQRTHKSIYQS</sequence>
<keyword evidence="3" id="KW-1185">Reference proteome</keyword>
<dbReference type="Proteomes" id="UP001497383">
    <property type="component" value="Chromosome 7"/>
</dbReference>
<evidence type="ECO:0000313" key="2">
    <source>
        <dbReference type="EMBL" id="CAK9441747.1"/>
    </source>
</evidence>
<dbReference type="InterPro" id="IPR001163">
    <property type="entry name" value="Sm_dom_euk/arc"/>
</dbReference>
<dbReference type="InterPro" id="IPR010920">
    <property type="entry name" value="LSM_dom_sf"/>
</dbReference>
<name>A0ABP0ZVN3_9ASCO</name>
<evidence type="ECO:0000259" key="1">
    <source>
        <dbReference type="SMART" id="SM00651"/>
    </source>
</evidence>
<feature type="domain" description="Sm" evidence="1">
    <location>
        <begin position="12"/>
        <end position="83"/>
    </location>
</feature>
<dbReference type="InterPro" id="IPR034110">
    <property type="entry name" value="LSMD1_Sm"/>
</dbReference>
<dbReference type="CDD" id="cd06168">
    <property type="entry name" value="LSMD1"/>
    <property type="match status" value="1"/>
</dbReference>